<gene>
    <name evidence="3" type="ordered locus">Turpa_1651</name>
</gene>
<dbReference type="EMBL" id="CP002959">
    <property type="protein sequence ID" value="AFM12299.1"/>
    <property type="molecule type" value="Genomic_DNA"/>
</dbReference>
<keyword evidence="1" id="KW-0472">Membrane</keyword>
<dbReference type="RefSeq" id="WP_014802810.1">
    <property type="nucleotide sequence ID" value="NC_018020.1"/>
</dbReference>
<dbReference type="Pfam" id="PF12158">
    <property type="entry name" value="DUF3592"/>
    <property type="match status" value="1"/>
</dbReference>
<feature type="transmembrane region" description="Helical" evidence="1">
    <location>
        <begin position="135"/>
        <end position="161"/>
    </location>
</feature>
<dbReference type="OrthoDB" id="228317at2"/>
<dbReference type="STRING" id="869212.Turpa_1651"/>
<organism evidence="3 4">
    <name type="scientific">Turneriella parva (strain ATCC BAA-1111 / DSM 21527 / NCTC 11395 / H)</name>
    <name type="common">Leptospira parva</name>
    <dbReference type="NCBI Taxonomy" id="869212"/>
    <lineage>
        <taxon>Bacteria</taxon>
        <taxon>Pseudomonadati</taxon>
        <taxon>Spirochaetota</taxon>
        <taxon>Spirochaetia</taxon>
        <taxon>Leptospirales</taxon>
        <taxon>Leptospiraceae</taxon>
        <taxon>Turneriella</taxon>
    </lineage>
</organism>
<protein>
    <recommendedName>
        <fullName evidence="2">DUF3592 domain-containing protein</fullName>
    </recommendedName>
</protein>
<evidence type="ECO:0000256" key="1">
    <source>
        <dbReference type="SAM" id="Phobius"/>
    </source>
</evidence>
<dbReference type="KEGG" id="tpx:Turpa_1651"/>
<dbReference type="HOGENOM" id="CLU_1098130_0_0_12"/>
<name>I4B4U2_TURPD</name>
<keyword evidence="4" id="KW-1185">Reference proteome</keyword>
<keyword evidence="1" id="KW-0812">Transmembrane</keyword>
<accession>I4B4U2</accession>
<evidence type="ECO:0000259" key="2">
    <source>
        <dbReference type="Pfam" id="PF12158"/>
    </source>
</evidence>
<feature type="transmembrane region" description="Helical" evidence="1">
    <location>
        <begin position="13"/>
        <end position="34"/>
    </location>
</feature>
<dbReference type="InterPro" id="IPR021994">
    <property type="entry name" value="DUF3592"/>
</dbReference>
<proteinExistence type="predicted"/>
<feature type="transmembrane region" description="Helical" evidence="1">
    <location>
        <begin position="167"/>
        <end position="187"/>
    </location>
</feature>
<dbReference type="AlphaFoldDB" id="I4B4U2"/>
<dbReference type="Proteomes" id="UP000006048">
    <property type="component" value="Chromosome"/>
</dbReference>
<feature type="transmembrane region" description="Helical" evidence="1">
    <location>
        <begin position="225"/>
        <end position="244"/>
    </location>
</feature>
<reference evidence="3 4" key="1">
    <citation type="submission" date="2012-06" db="EMBL/GenBank/DDBJ databases">
        <title>The complete chromosome of genome of Turneriella parva DSM 21527.</title>
        <authorList>
            <consortium name="US DOE Joint Genome Institute (JGI-PGF)"/>
            <person name="Lucas S."/>
            <person name="Han J."/>
            <person name="Lapidus A."/>
            <person name="Bruce D."/>
            <person name="Goodwin L."/>
            <person name="Pitluck S."/>
            <person name="Peters L."/>
            <person name="Kyrpides N."/>
            <person name="Mavromatis K."/>
            <person name="Ivanova N."/>
            <person name="Mikhailova N."/>
            <person name="Chertkov O."/>
            <person name="Detter J.C."/>
            <person name="Tapia R."/>
            <person name="Han C."/>
            <person name="Land M."/>
            <person name="Hauser L."/>
            <person name="Markowitz V."/>
            <person name="Cheng J.-F."/>
            <person name="Hugenholtz P."/>
            <person name="Woyke T."/>
            <person name="Wu D."/>
            <person name="Gronow S."/>
            <person name="Wellnitz S."/>
            <person name="Brambilla E."/>
            <person name="Klenk H.-P."/>
            <person name="Eisen J.A."/>
        </authorList>
    </citation>
    <scope>NUCLEOTIDE SEQUENCE [LARGE SCALE GENOMIC DNA]</scope>
    <source>
        <strain evidence="4">ATCC BAA-1111 / DSM 21527 / NCTC 11395 / H</strain>
    </source>
</reference>
<evidence type="ECO:0000313" key="3">
    <source>
        <dbReference type="EMBL" id="AFM12299.1"/>
    </source>
</evidence>
<sequence length="246" mass="27959">MAKKQEESKSARWLVAAMLLVSGLPAFWFTKFFIRDSCQLYRAQSWPEIPATVKVSVSDTLPENEGEGHGPSALYERIEYTFRFDEKEYVSRRVGPFERFNSGKHTEKYPEGKTVVAWVNPENPYESVLERERRFGFYAVLTLTLLFDAWFVFALLTAWVHERYLKAFLGHFLTLLPAGIGVAAIVADEVERTRDWYFVVCGFLGAITTMGLSVTFSVWFKRAAIVGLIGFVVGVVCIIAGVVMRQ</sequence>
<keyword evidence="1" id="KW-1133">Transmembrane helix</keyword>
<evidence type="ECO:0000313" key="4">
    <source>
        <dbReference type="Proteomes" id="UP000006048"/>
    </source>
</evidence>
<feature type="transmembrane region" description="Helical" evidence="1">
    <location>
        <begin position="196"/>
        <end position="219"/>
    </location>
</feature>
<feature type="domain" description="DUF3592" evidence="2">
    <location>
        <begin position="65"/>
        <end position="133"/>
    </location>
</feature>